<keyword evidence="12" id="KW-0902">Two-component regulatory system</keyword>
<dbReference type="Gene3D" id="6.10.340.10">
    <property type="match status" value="1"/>
</dbReference>
<evidence type="ECO:0000256" key="14">
    <source>
        <dbReference type="SAM" id="Phobius"/>
    </source>
</evidence>
<keyword evidence="9 17" id="KW-0418">Kinase</keyword>
<feature type="domain" description="HAMP" evidence="16">
    <location>
        <begin position="84"/>
        <end position="136"/>
    </location>
</feature>
<dbReference type="InterPro" id="IPR036890">
    <property type="entry name" value="HATPase_C_sf"/>
</dbReference>
<dbReference type="SMART" id="SM00304">
    <property type="entry name" value="HAMP"/>
    <property type="match status" value="1"/>
</dbReference>
<dbReference type="Gene3D" id="1.10.287.130">
    <property type="match status" value="1"/>
</dbReference>
<keyword evidence="10" id="KW-0067">ATP-binding</keyword>
<dbReference type="CDD" id="cd00082">
    <property type="entry name" value="HisKA"/>
    <property type="match status" value="1"/>
</dbReference>
<evidence type="ECO:0000313" key="17">
    <source>
        <dbReference type="EMBL" id="AND40465.1"/>
    </source>
</evidence>
<evidence type="ECO:0000256" key="8">
    <source>
        <dbReference type="ARBA" id="ARBA00022741"/>
    </source>
</evidence>
<dbReference type="PROSITE" id="PS50109">
    <property type="entry name" value="HIS_KIN"/>
    <property type="match status" value="1"/>
</dbReference>
<accession>A0A169FR34</accession>
<dbReference type="PROSITE" id="PS50885">
    <property type="entry name" value="HAMP"/>
    <property type="match status" value="1"/>
</dbReference>
<dbReference type="CDD" id="cd06225">
    <property type="entry name" value="HAMP"/>
    <property type="match status" value="1"/>
</dbReference>
<dbReference type="Pfam" id="PF00672">
    <property type="entry name" value="HAMP"/>
    <property type="match status" value="1"/>
</dbReference>
<reference evidence="17 18" key="1">
    <citation type="submission" date="2016-04" db="EMBL/GenBank/DDBJ databases">
        <title>Complete genome sequence of Bacillus oceanisediminis strain 2691.</title>
        <authorList>
            <person name="Jeong H."/>
            <person name="Kim H.J."/>
            <person name="Lee D.-W."/>
        </authorList>
    </citation>
    <scope>NUCLEOTIDE SEQUENCE [LARGE SCALE GENOMIC DNA]</scope>
    <source>
        <strain evidence="17 18">2691</strain>
    </source>
</reference>
<evidence type="ECO:0000256" key="7">
    <source>
        <dbReference type="ARBA" id="ARBA00022692"/>
    </source>
</evidence>
<evidence type="ECO:0000256" key="6">
    <source>
        <dbReference type="ARBA" id="ARBA00022679"/>
    </source>
</evidence>
<dbReference type="InterPro" id="IPR003661">
    <property type="entry name" value="HisK_dim/P_dom"/>
</dbReference>
<dbReference type="GO" id="GO:0000155">
    <property type="term" value="F:phosphorelay sensor kinase activity"/>
    <property type="evidence" value="ECO:0007669"/>
    <property type="project" value="InterPro"/>
</dbReference>
<dbReference type="Proteomes" id="UP000077856">
    <property type="component" value="Chromosome"/>
</dbReference>
<evidence type="ECO:0000256" key="3">
    <source>
        <dbReference type="ARBA" id="ARBA00012438"/>
    </source>
</evidence>
<dbReference type="AlphaFoldDB" id="A0A169FR34"/>
<dbReference type="GO" id="GO:0005886">
    <property type="term" value="C:plasma membrane"/>
    <property type="evidence" value="ECO:0007669"/>
    <property type="project" value="UniProtKB-SubCell"/>
</dbReference>
<keyword evidence="4" id="KW-1003">Cell membrane</keyword>
<dbReference type="eggNOG" id="COG2205">
    <property type="taxonomic scope" value="Bacteria"/>
</dbReference>
<protein>
    <recommendedName>
        <fullName evidence="3">histidine kinase</fullName>
        <ecNumber evidence="3">2.7.13.3</ecNumber>
    </recommendedName>
</protein>
<keyword evidence="5" id="KW-0597">Phosphoprotein</keyword>
<keyword evidence="11 14" id="KW-1133">Transmembrane helix</keyword>
<dbReference type="GO" id="GO:0005524">
    <property type="term" value="F:ATP binding"/>
    <property type="evidence" value="ECO:0007669"/>
    <property type="project" value="UniProtKB-KW"/>
</dbReference>
<dbReference type="EMBL" id="CP015506">
    <property type="protein sequence ID" value="AND40465.1"/>
    <property type="molecule type" value="Genomic_DNA"/>
</dbReference>
<dbReference type="RefSeq" id="WP_019382064.1">
    <property type="nucleotide sequence ID" value="NZ_CP015506.1"/>
</dbReference>
<feature type="transmembrane region" description="Helical" evidence="14">
    <location>
        <begin position="20"/>
        <end position="38"/>
    </location>
</feature>
<comment type="catalytic activity">
    <reaction evidence="1">
        <text>ATP + protein L-histidine = ADP + protein N-phospho-L-histidine.</text>
        <dbReference type="EC" id="2.7.13.3"/>
    </reaction>
</comment>
<evidence type="ECO:0000256" key="12">
    <source>
        <dbReference type="ARBA" id="ARBA00023012"/>
    </source>
</evidence>
<name>A0A169FR34_9BACI</name>
<evidence type="ECO:0000256" key="1">
    <source>
        <dbReference type="ARBA" id="ARBA00000085"/>
    </source>
</evidence>
<feature type="domain" description="Histidine kinase" evidence="15">
    <location>
        <begin position="151"/>
        <end position="366"/>
    </location>
</feature>
<sequence length="368" mass="42014">MEKVMGYLRLNNMTILQTFITLNSLYLVFVLTAIVFEFEWAEEMTRRFANHPYGNDWVLTVQIAGILLTIGTGLVLMASIFYKLKLKKPLEILMNASEKISANDLGFHISYDSRDEMSELCRAFEKMRSQLESNFKAQWRLNEERKQLNAIFAHDLRTPLSIMKGYIEVVTTYLPQKRISEEKLLDIIKTMEMHIVRMERYVEAMNSIEKLDNFPINKQIIEMDALINFLEDGASRIADQSGKSFDSCRPADSTKLFIDKDLVMQVSENLVANGVRYASSHIKVHYSVRNGIFSITVTDDGSGFSEEVVRKAVLPFYRGEAAEANENKGLGLYICKILCEKHQGFLQVANSTRGGGKVTASFFCRIDK</sequence>
<keyword evidence="13 14" id="KW-0472">Membrane</keyword>
<dbReference type="STRING" id="1196031.A361_15345"/>
<dbReference type="InterPro" id="IPR005467">
    <property type="entry name" value="His_kinase_dom"/>
</dbReference>
<proteinExistence type="predicted"/>
<evidence type="ECO:0000256" key="2">
    <source>
        <dbReference type="ARBA" id="ARBA00004651"/>
    </source>
</evidence>
<evidence type="ECO:0000256" key="9">
    <source>
        <dbReference type="ARBA" id="ARBA00022777"/>
    </source>
</evidence>
<evidence type="ECO:0000256" key="13">
    <source>
        <dbReference type="ARBA" id="ARBA00023136"/>
    </source>
</evidence>
<evidence type="ECO:0000256" key="4">
    <source>
        <dbReference type="ARBA" id="ARBA00022475"/>
    </source>
</evidence>
<evidence type="ECO:0000256" key="11">
    <source>
        <dbReference type="ARBA" id="ARBA00022989"/>
    </source>
</evidence>
<dbReference type="SMART" id="SM00388">
    <property type="entry name" value="HisKA"/>
    <property type="match status" value="1"/>
</dbReference>
<keyword evidence="8" id="KW-0547">Nucleotide-binding</keyword>
<evidence type="ECO:0000256" key="5">
    <source>
        <dbReference type="ARBA" id="ARBA00022553"/>
    </source>
</evidence>
<evidence type="ECO:0000259" key="15">
    <source>
        <dbReference type="PROSITE" id="PS50109"/>
    </source>
</evidence>
<dbReference type="InterPro" id="IPR036097">
    <property type="entry name" value="HisK_dim/P_sf"/>
</dbReference>
<dbReference type="PANTHER" id="PTHR45528:SF8">
    <property type="entry name" value="HISTIDINE KINASE"/>
    <property type="match status" value="1"/>
</dbReference>
<dbReference type="KEGG" id="bon:A361_15345"/>
<evidence type="ECO:0000256" key="10">
    <source>
        <dbReference type="ARBA" id="ARBA00022840"/>
    </source>
</evidence>
<gene>
    <name evidence="17" type="ORF">A361_15345</name>
</gene>
<keyword evidence="6" id="KW-0808">Transferase</keyword>
<dbReference type="EC" id="2.7.13.3" evidence="3"/>
<dbReference type="Pfam" id="PF02518">
    <property type="entry name" value="HATPase_c"/>
    <property type="match status" value="1"/>
</dbReference>
<keyword evidence="7 14" id="KW-0812">Transmembrane</keyword>
<dbReference type="SMART" id="SM00387">
    <property type="entry name" value="HATPase_c"/>
    <property type="match status" value="1"/>
</dbReference>
<dbReference type="SUPFAM" id="SSF55874">
    <property type="entry name" value="ATPase domain of HSP90 chaperone/DNA topoisomerase II/histidine kinase"/>
    <property type="match status" value="1"/>
</dbReference>
<dbReference type="Pfam" id="PF00512">
    <property type="entry name" value="HisKA"/>
    <property type="match status" value="1"/>
</dbReference>
<dbReference type="InterPro" id="IPR003660">
    <property type="entry name" value="HAMP_dom"/>
</dbReference>
<dbReference type="PANTHER" id="PTHR45528">
    <property type="entry name" value="SENSOR HISTIDINE KINASE CPXA"/>
    <property type="match status" value="1"/>
</dbReference>
<dbReference type="SUPFAM" id="SSF47384">
    <property type="entry name" value="Homodimeric domain of signal transducing histidine kinase"/>
    <property type="match status" value="1"/>
</dbReference>
<feature type="transmembrane region" description="Helical" evidence="14">
    <location>
        <begin position="58"/>
        <end position="82"/>
    </location>
</feature>
<evidence type="ECO:0000313" key="18">
    <source>
        <dbReference type="Proteomes" id="UP000077856"/>
    </source>
</evidence>
<dbReference type="Gene3D" id="3.30.565.10">
    <property type="entry name" value="Histidine kinase-like ATPase, C-terminal domain"/>
    <property type="match status" value="1"/>
</dbReference>
<evidence type="ECO:0000259" key="16">
    <source>
        <dbReference type="PROSITE" id="PS50885"/>
    </source>
</evidence>
<comment type="subcellular location">
    <subcellularLocation>
        <location evidence="2">Cell membrane</location>
        <topology evidence="2">Multi-pass membrane protein</topology>
    </subcellularLocation>
</comment>
<dbReference type="SUPFAM" id="SSF158472">
    <property type="entry name" value="HAMP domain-like"/>
    <property type="match status" value="1"/>
</dbReference>
<organism evidence="17 18">
    <name type="scientific">Cytobacillus oceanisediminis 2691</name>
    <dbReference type="NCBI Taxonomy" id="1196031"/>
    <lineage>
        <taxon>Bacteria</taxon>
        <taxon>Bacillati</taxon>
        <taxon>Bacillota</taxon>
        <taxon>Bacilli</taxon>
        <taxon>Bacillales</taxon>
        <taxon>Bacillaceae</taxon>
        <taxon>Cytobacillus</taxon>
    </lineage>
</organism>
<dbReference type="InterPro" id="IPR003594">
    <property type="entry name" value="HATPase_dom"/>
</dbReference>
<dbReference type="InterPro" id="IPR050398">
    <property type="entry name" value="HssS/ArlS-like"/>
</dbReference>